<keyword evidence="2" id="KW-0808">Transferase</keyword>
<accession>A0ABV6LSC9</accession>
<proteinExistence type="predicted"/>
<organism evidence="2 3">
    <name type="scientific">Pontibacillus salicampi</name>
    <dbReference type="NCBI Taxonomy" id="1449801"/>
    <lineage>
        <taxon>Bacteria</taxon>
        <taxon>Bacillati</taxon>
        <taxon>Bacillota</taxon>
        <taxon>Bacilli</taxon>
        <taxon>Bacillales</taxon>
        <taxon>Bacillaceae</taxon>
        <taxon>Pontibacillus</taxon>
    </lineage>
</organism>
<reference evidence="2 3" key="1">
    <citation type="submission" date="2024-09" db="EMBL/GenBank/DDBJ databases">
        <authorList>
            <person name="Sun Q."/>
            <person name="Mori K."/>
        </authorList>
    </citation>
    <scope>NUCLEOTIDE SEQUENCE [LARGE SCALE GENOMIC DNA]</scope>
    <source>
        <strain evidence="2 3">NCAIM B.02529</strain>
    </source>
</reference>
<dbReference type="Proteomes" id="UP001589836">
    <property type="component" value="Unassembled WGS sequence"/>
</dbReference>
<keyword evidence="3" id="KW-1185">Reference proteome</keyword>
<evidence type="ECO:0000259" key="1">
    <source>
        <dbReference type="Pfam" id="PF04230"/>
    </source>
</evidence>
<name>A0ABV6LSC9_9BACI</name>
<comment type="caution">
    <text evidence="2">The sequence shown here is derived from an EMBL/GenBank/DDBJ whole genome shotgun (WGS) entry which is preliminary data.</text>
</comment>
<dbReference type="PANTHER" id="PTHR36836:SF1">
    <property type="entry name" value="COLANIC ACID BIOSYNTHESIS PROTEIN WCAK"/>
    <property type="match status" value="1"/>
</dbReference>
<evidence type="ECO:0000313" key="2">
    <source>
        <dbReference type="EMBL" id="MFC0525308.1"/>
    </source>
</evidence>
<protein>
    <submittedName>
        <fullName evidence="2">Polysaccharide pyruvyl transferase family protein</fullName>
    </submittedName>
</protein>
<dbReference type="GO" id="GO:0016740">
    <property type="term" value="F:transferase activity"/>
    <property type="evidence" value="ECO:0007669"/>
    <property type="project" value="UniProtKB-KW"/>
</dbReference>
<dbReference type="Pfam" id="PF04230">
    <property type="entry name" value="PS_pyruv_trans"/>
    <property type="match status" value="1"/>
</dbReference>
<dbReference type="EMBL" id="JBHLTP010000013">
    <property type="protein sequence ID" value="MFC0525308.1"/>
    <property type="molecule type" value="Genomic_DNA"/>
</dbReference>
<sequence>MEKKNIAVLAYFEKNLGDDLFIKMLLERYPNVNWYLIGAHESYKGMFPNMNIQTISKRYFLLNFYKFDALINIGGSIFIQTPRWYGYFIKRLALTLPLKVLKRKVFVLGANFGPYNSNLFEKSYNYYFKILDDVCFRDSKSYNLYRNINRVRVAPDIIYGLNTDKYNVPTEPNSMGVSVMSLINRQNLRKYNKDYLNNLSESISDLIKRGFNIKLFSFCKEEGDERAIKDILTLISPSEREYIEVINYNGNIDEFLYQYSKVESFITLRFHSLILSQLFNQNIYPITYSDKTINVLEDCSIQDYLHIKNITKINSERILNYSNKHNLNIKYKSKSSNQHFSLVDNFLPR</sequence>
<dbReference type="RefSeq" id="WP_377350418.1">
    <property type="nucleotide sequence ID" value="NZ_JBHLTP010000013.1"/>
</dbReference>
<dbReference type="InterPro" id="IPR007345">
    <property type="entry name" value="Polysacch_pyruvyl_Trfase"/>
</dbReference>
<dbReference type="PANTHER" id="PTHR36836">
    <property type="entry name" value="COLANIC ACID BIOSYNTHESIS PROTEIN WCAK"/>
    <property type="match status" value="1"/>
</dbReference>
<feature type="domain" description="Polysaccharide pyruvyl transferase" evidence="1">
    <location>
        <begin position="15"/>
        <end position="289"/>
    </location>
</feature>
<evidence type="ECO:0000313" key="3">
    <source>
        <dbReference type="Proteomes" id="UP001589836"/>
    </source>
</evidence>
<gene>
    <name evidence="2" type="ORF">ACFFGV_17130</name>
</gene>